<keyword evidence="1" id="KW-0175">Coiled coil</keyword>
<name>A0A2R8AVC1_9RHOB</name>
<proteinExistence type="predicted"/>
<keyword evidence="3" id="KW-1185">Reference proteome</keyword>
<evidence type="ECO:0000256" key="1">
    <source>
        <dbReference type="SAM" id="Coils"/>
    </source>
</evidence>
<sequence>MRSMDLDGAIETDQFLKPRFWLRAPLYKGDVEVISEMVEVSLSGSIFRDDPRFAFFASWYQGMLAGKPLDWELQRRIATEIPPEIWEAGIDAVAPEIARIEAEWESGREAQEPRSPEYEPNSVAHLFDYPLSVSGNLTVAANSISVGFEQFRAETGLNETPEFLQPLEAMSANMERIAAIVGEQVRSSMTEQALREEIGRLMAKVAHLEAELAKAKTDLDLKSKPWFGKAAILCSAAAGLGTAVWTLSGDEIGAKKRMETLAEYWEVGKGLFNTAPVEGPAPKPQLPPATDV</sequence>
<gene>
    <name evidence="2" type="ORF">PRI8871_01774</name>
</gene>
<feature type="coiled-coil region" evidence="1">
    <location>
        <begin position="191"/>
        <end position="218"/>
    </location>
</feature>
<organism evidence="2 3">
    <name type="scientific">Pseudoprimorskyibacter insulae</name>
    <dbReference type="NCBI Taxonomy" id="1695997"/>
    <lineage>
        <taxon>Bacteria</taxon>
        <taxon>Pseudomonadati</taxon>
        <taxon>Pseudomonadota</taxon>
        <taxon>Alphaproteobacteria</taxon>
        <taxon>Rhodobacterales</taxon>
        <taxon>Paracoccaceae</taxon>
        <taxon>Pseudoprimorskyibacter</taxon>
    </lineage>
</organism>
<protein>
    <submittedName>
        <fullName evidence="2">Uncharacterized protein</fullName>
    </submittedName>
</protein>
<evidence type="ECO:0000313" key="2">
    <source>
        <dbReference type="EMBL" id="SPF79972.1"/>
    </source>
</evidence>
<dbReference type="AlphaFoldDB" id="A0A2R8AVC1"/>
<reference evidence="3" key="1">
    <citation type="submission" date="2018-03" db="EMBL/GenBank/DDBJ databases">
        <authorList>
            <person name="Rodrigo-Torres L."/>
            <person name="Arahal R. D."/>
            <person name="Lucena T."/>
        </authorList>
    </citation>
    <scope>NUCLEOTIDE SEQUENCE [LARGE SCALE GENOMIC DNA]</scope>
    <source>
        <strain evidence="3">CECT 8871</strain>
    </source>
</reference>
<dbReference type="EMBL" id="OMOJ01000002">
    <property type="protein sequence ID" value="SPF79972.1"/>
    <property type="molecule type" value="Genomic_DNA"/>
</dbReference>
<evidence type="ECO:0000313" key="3">
    <source>
        <dbReference type="Proteomes" id="UP000244904"/>
    </source>
</evidence>
<accession>A0A2R8AVC1</accession>
<dbReference type="Proteomes" id="UP000244904">
    <property type="component" value="Unassembled WGS sequence"/>
</dbReference>